<dbReference type="Gene3D" id="1.10.287.1260">
    <property type="match status" value="1"/>
</dbReference>
<dbReference type="SUPFAM" id="SSF82861">
    <property type="entry name" value="Mechanosensitive channel protein MscS (YggB), transmembrane region"/>
    <property type="match status" value="1"/>
</dbReference>
<dbReference type="NCBIfam" id="NF008438">
    <property type="entry name" value="PRK11281.1"/>
    <property type="match status" value="1"/>
</dbReference>
<feature type="domain" description="Mechanosensitive ion channel inner membrane" evidence="12">
    <location>
        <begin position="494"/>
        <end position="814"/>
    </location>
</feature>
<evidence type="ECO:0000256" key="7">
    <source>
        <dbReference type="ARBA" id="ARBA00023136"/>
    </source>
</evidence>
<dbReference type="Pfam" id="PF12795">
    <property type="entry name" value="MscS_porin"/>
    <property type="match status" value="1"/>
</dbReference>
<evidence type="ECO:0000313" key="17">
    <source>
        <dbReference type="Proteomes" id="UP000243950"/>
    </source>
</evidence>
<dbReference type="InterPro" id="IPR011066">
    <property type="entry name" value="MscS_channel_C_sf"/>
</dbReference>
<evidence type="ECO:0000259" key="15">
    <source>
        <dbReference type="Pfam" id="PF21088"/>
    </source>
</evidence>
<comment type="subcellular location">
    <subcellularLocation>
        <location evidence="1">Cell membrane</location>
        <topology evidence="1">Multi-pass membrane protein</topology>
    </subcellularLocation>
</comment>
<feature type="coiled-coil region" evidence="8">
    <location>
        <begin position="403"/>
        <end position="430"/>
    </location>
</feature>
<evidence type="ECO:0000313" key="16">
    <source>
        <dbReference type="EMBL" id="SFD34550.1"/>
    </source>
</evidence>
<protein>
    <submittedName>
        <fullName evidence="16">Potassium efflux system protein</fullName>
    </submittedName>
</protein>
<feature type="chain" id="PRO_5017368810" evidence="10">
    <location>
        <begin position="27"/>
        <end position="1119"/>
    </location>
</feature>
<evidence type="ECO:0000256" key="1">
    <source>
        <dbReference type="ARBA" id="ARBA00004651"/>
    </source>
</evidence>
<gene>
    <name evidence="16" type="ORF">SAMN05216372_101273</name>
</gene>
<accession>A0A1I1RV70</accession>
<feature type="domain" description="Mechanosensitive ion channel transmembrane helices 2/3" evidence="15">
    <location>
        <begin position="879"/>
        <end position="920"/>
    </location>
</feature>
<evidence type="ECO:0000256" key="4">
    <source>
        <dbReference type="ARBA" id="ARBA00022692"/>
    </source>
</evidence>
<evidence type="ECO:0000256" key="8">
    <source>
        <dbReference type="SAM" id="Coils"/>
    </source>
</evidence>
<feature type="transmembrane region" description="Helical" evidence="9">
    <location>
        <begin position="538"/>
        <end position="561"/>
    </location>
</feature>
<feature type="coiled-coil region" evidence="8">
    <location>
        <begin position="223"/>
        <end position="253"/>
    </location>
</feature>
<dbReference type="InterPro" id="IPR049142">
    <property type="entry name" value="MS_channel_1st"/>
</dbReference>
<dbReference type="PANTHER" id="PTHR30347">
    <property type="entry name" value="POTASSIUM CHANNEL RELATED"/>
    <property type="match status" value="1"/>
</dbReference>
<dbReference type="GO" id="GO:0008381">
    <property type="term" value="F:mechanosensitive monoatomic ion channel activity"/>
    <property type="evidence" value="ECO:0007669"/>
    <property type="project" value="UniProtKB-ARBA"/>
</dbReference>
<dbReference type="InterPro" id="IPR011014">
    <property type="entry name" value="MscS_channel_TM-2"/>
</dbReference>
<dbReference type="PANTHER" id="PTHR30347:SF1">
    <property type="entry name" value="MECHANOSENSITIVE CHANNEL MSCK"/>
    <property type="match status" value="1"/>
</dbReference>
<dbReference type="Pfam" id="PF21088">
    <property type="entry name" value="MS_channel_1st"/>
    <property type="match status" value="1"/>
</dbReference>
<dbReference type="Proteomes" id="UP000243950">
    <property type="component" value="Unassembled WGS sequence"/>
</dbReference>
<dbReference type="GO" id="GO:0005886">
    <property type="term" value="C:plasma membrane"/>
    <property type="evidence" value="ECO:0007669"/>
    <property type="project" value="UniProtKB-SubCell"/>
</dbReference>
<dbReference type="AlphaFoldDB" id="A0A1I1RV70"/>
<keyword evidence="7 9" id="KW-0472">Membrane</keyword>
<dbReference type="PROSITE" id="PS01246">
    <property type="entry name" value="UPF0003"/>
    <property type="match status" value="1"/>
</dbReference>
<evidence type="ECO:0000256" key="5">
    <source>
        <dbReference type="ARBA" id="ARBA00022729"/>
    </source>
</evidence>
<sequence>MTMHSFRRLLAVFLLGLCLANSPAWADANPTAADVQRSLDTLADRKLAEPELTQVRQTLEKTLGSLNAQADSQQKLAALQKQLAQAPRQTQDAHRELEKLKATKVVPVAQRYAGTSVAQLEQILSERSAQLSDWQKQLNDANTLIVTAQTRPERAQAEISSNQTRAQQINSQLKNGREDGKPLSAERVNQLKAELAQLGALTQLRRQEMAGNSVMQDLGTAQRDLFDERVRRLDVELQELQNLINEKRRDQSERTVAEQSMEAEKVGGSDSLLARESAINLKLSDYLLRGTDRLNELTQLNLRTQQQLDTLNQTDQALDEQINVLQGSLLLSKILYKQRQSLPKLKLDNGLADEIADIRLYQFELNQQREQISNPSAYVDKQLAAQPPESVTPELRESLLDLIDTRRALHDRLNRELNSLLNESITLQLNQKQLKDTATALRATLDEQMFWIPSNNPLNLEWFKTAPAQLQRQISELPWLDNMSQLGAGLIERPLLFLPLLLVMGLLFYKRHYLSQKLTDLHKDIGHFKRDSQLHTPVAILLNVLLALPGSLFLALCGFALQMDARGLNVNLGSAFLGMAQAWLVFYTVYRIFTPGGVAELHFHWARAHVAYLHRQIRWLGVVVMALVAVVTVAEFQPSSLSDDVIGIAVVLTCYGLMIWLLQKLLLRGPARENASTFRMFIGVLFSMLPLGLFLAVCFGYYYTALKLSDRLIDTLYLLLIWLVVEAMFVRGLAVAARRLAYQRAVSKREAQTTEDGEGTEIQLDMPTLDIEQVNQQSLRLIRLTLLGSFIAAMYWVWADLISVFAYLDNITLYEYNSSTVAGAGSASSLVPISLLDALYALIIAAITLALGRNLPGLLEVLVLSRLRLAQGSAYATTTLLSYVIFGTGIVVTLSTLGVSWNKLQWLVAALSVGIGFGMQEIFANFISGLIILFERPVRIGDLVTIGTVTGTVKRIHIRATHIIDSDRKEVIVPNKTFVTSQLINWTLTDTVTRIVLTFKVNRGADLEKVRTLLLQAAQENSRVMRDPAPTAQLSLYAPDGLTHELKIYVKELGDRGVATDELNRRVDQLFADNDINLSSTPKMDIVLSRAAAPHDTLKLDDQQLASAEQAENKDEAKP</sequence>
<dbReference type="GO" id="GO:0009992">
    <property type="term" value="P:intracellular water homeostasis"/>
    <property type="evidence" value="ECO:0007669"/>
    <property type="project" value="TreeGrafter"/>
</dbReference>
<feature type="transmembrane region" description="Helical" evidence="9">
    <location>
        <begin position="573"/>
        <end position="593"/>
    </location>
</feature>
<dbReference type="InterPro" id="IPR052702">
    <property type="entry name" value="MscS-like_channel"/>
</dbReference>
<evidence type="ECO:0000256" key="9">
    <source>
        <dbReference type="SAM" id="Phobius"/>
    </source>
</evidence>
<dbReference type="InterPro" id="IPR006686">
    <property type="entry name" value="MscS_channel_CS"/>
</dbReference>
<feature type="transmembrane region" description="Helical" evidence="9">
    <location>
        <begin position="646"/>
        <end position="666"/>
    </location>
</feature>
<name>A0A1I1RV70_PSEOC</name>
<keyword evidence="6 9" id="KW-1133">Transmembrane helix</keyword>
<feature type="domain" description="Mechanosensitive ion channel MscS" evidence="11">
    <location>
        <begin position="922"/>
        <end position="987"/>
    </location>
</feature>
<dbReference type="Gene3D" id="3.30.70.100">
    <property type="match status" value="1"/>
</dbReference>
<keyword evidence="3" id="KW-1003">Cell membrane</keyword>
<feature type="transmembrane region" description="Helical" evidence="9">
    <location>
        <begin position="784"/>
        <end position="808"/>
    </location>
</feature>
<dbReference type="Pfam" id="PF00924">
    <property type="entry name" value="MS_channel_2nd"/>
    <property type="match status" value="1"/>
</dbReference>
<dbReference type="Pfam" id="PF21082">
    <property type="entry name" value="MS_channel_3rd"/>
    <property type="match status" value="1"/>
</dbReference>
<dbReference type="SUPFAM" id="SSF50182">
    <property type="entry name" value="Sm-like ribonucleoproteins"/>
    <property type="match status" value="1"/>
</dbReference>
<evidence type="ECO:0000256" key="10">
    <source>
        <dbReference type="SAM" id="SignalP"/>
    </source>
</evidence>
<feature type="transmembrane region" description="Helical" evidence="9">
    <location>
        <begin position="678"/>
        <end position="703"/>
    </location>
</feature>
<evidence type="ECO:0000259" key="11">
    <source>
        <dbReference type="Pfam" id="PF00924"/>
    </source>
</evidence>
<feature type="transmembrane region" description="Helical" evidence="9">
    <location>
        <begin position="617"/>
        <end position="634"/>
    </location>
</feature>
<organism evidence="16 17">
    <name type="scientific">Pseudomonas straminea</name>
    <dbReference type="NCBI Taxonomy" id="47882"/>
    <lineage>
        <taxon>Bacteria</taxon>
        <taxon>Pseudomonadati</taxon>
        <taxon>Pseudomonadota</taxon>
        <taxon>Gammaproteobacteria</taxon>
        <taxon>Pseudomonadales</taxon>
        <taxon>Pseudomonadaceae</taxon>
        <taxon>Phytopseudomonas</taxon>
    </lineage>
</organism>
<dbReference type="InterPro" id="IPR006685">
    <property type="entry name" value="MscS_channel_2nd"/>
</dbReference>
<comment type="similarity">
    <text evidence="2">Belongs to the MscS (TC 1.A.23) family.</text>
</comment>
<dbReference type="InterPro" id="IPR010920">
    <property type="entry name" value="LSM_dom_sf"/>
</dbReference>
<reference evidence="17" key="1">
    <citation type="submission" date="2016-10" db="EMBL/GenBank/DDBJ databases">
        <authorList>
            <person name="Varghese N."/>
            <person name="Submissions S."/>
        </authorList>
    </citation>
    <scope>NUCLEOTIDE SEQUENCE [LARGE SCALE GENOMIC DNA]</scope>
    <source>
        <strain evidence="17">JCM 2783</strain>
    </source>
</reference>
<dbReference type="InterPro" id="IPR023408">
    <property type="entry name" value="MscS_beta-dom_sf"/>
</dbReference>
<keyword evidence="5 10" id="KW-0732">Signal</keyword>
<dbReference type="InterPro" id="IPR025692">
    <property type="entry name" value="MscS_IM_dom1"/>
</dbReference>
<dbReference type="Pfam" id="PF12794">
    <property type="entry name" value="MscS_TM"/>
    <property type="match status" value="1"/>
</dbReference>
<feature type="signal peptide" evidence="10">
    <location>
        <begin position="1"/>
        <end position="26"/>
    </location>
</feature>
<evidence type="ECO:0000259" key="14">
    <source>
        <dbReference type="Pfam" id="PF21082"/>
    </source>
</evidence>
<keyword evidence="4 9" id="KW-0812">Transmembrane</keyword>
<dbReference type="SUPFAM" id="SSF82689">
    <property type="entry name" value="Mechanosensitive channel protein MscS (YggB), C-terminal domain"/>
    <property type="match status" value="1"/>
</dbReference>
<feature type="transmembrane region" description="Helical" evidence="9">
    <location>
        <begin position="828"/>
        <end position="851"/>
    </location>
</feature>
<proteinExistence type="inferred from homology"/>
<evidence type="ECO:0000259" key="13">
    <source>
        <dbReference type="Pfam" id="PF12795"/>
    </source>
</evidence>
<evidence type="ECO:0000256" key="6">
    <source>
        <dbReference type="ARBA" id="ARBA00022989"/>
    </source>
</evidence>
<dbReference type="InterPro" id="IPR024393">
    <property type="entry name" value="MscS_porin"/>
</dbReference>
<evidence type="ECO:0000256" key="2">
    <source>
        <dbReference type="ARBA" id="ARBA00008017"/>
    </source>
</evidence>
<evidence type="ECO:0000256" key="3">
    <source>
        <dbReference type="ARBA" id="ARBA00022475"/>
    </source>
</evidence>
<keyword evidence="8" id="KW-0175">Coiled coil</keyword>
<dbReference type="InterPro" id="IPR049278">
    <property type="entry name" value="MS_channel_C"/>
</dbReference>
<feature type="transmembrane region" description="Helical" evidence="9">
    <location>
        <begin position="872"/>
        <end position="894"/>
    </location>
</feature>
<dbReference type="Gene3D" id="2.30.30.60">
    <property type="match status" value="1"/>
</dbReference>
<evidence type="ECO:0000259" key="12">
    <source>
        <dbReference type="Pfam" id="PF12794"/>
    </source>
</evidence>
<dbReference type="EMBL" id="FOMO01000001">
    <property type="protein sequence ID" value="SFD34550.1"/>
    <property type="molecule type" value="Genomic_DNA"/>
</dbReference>
<feature type="transmembrane region" description="Helical" evidence="9">
    <location>
        <begin position="906"/>
        <end position="934"/>
    </location>
</feature>
<feature type="transmembrane region" description="Helical" evidence="9">
    <location>
        <begin position="715"/>
        <end position="734"/>
    </location>
</feature>
<dbReference type="FunFam" id="1.10.287.1260:FF:000002">
    <property type="entry name" value="Potassium efflux system KefA"/>
    <property type="match status" value="1"/>
</dbReference>
<feature type="transmembrane region" description="Helical" evidence="9">
    <location>
        <begin position="490"/>
        <end position="509"/>
    </location>
</feature>
<feature type="domain" description="Mechanosensitive ion channel MscS C-terminal" evidence="14">
    <location>
        <begin position="995"/>
        <end position="1077"/>
    </location>
</feature>
<feature type="domain" description="Mechanosensitive ion channel MscS porin" evidence="13">
    <location>
        <begin position="39"/>
        <end position="274"/>
    </location>
</feature>
<keyword evidence="17" id="KW-1185">Reference proteome</keyword>